<evidence type="ECO:0000313" key="1">
    <source>
        <dbReference type="EMBL" id="OSC30592.1"/>
    </source>
</evidence>
<accession>A0A7I7SC96</accession>
<protein>
    <submittedName>
        <fullName evidence="1">Uncharacterized protein</fullName>
    </submittedName>
</protein>
<organism evidence="1 2">
    <name type="scientific">Mycolicibacillus koreensis</name>
    <dbReference type="NCBI Taxonomy" id="1069220"/>
    <lineage>
        <taxon>Bacteria</taxon>
        <taxon>Bacillati</taxon>
        <taxon>Actinomycetota</taxon>
        <taxon>Actinomycetes</taxon>
        <taxon>Mycobacteriales</taxon>
        <taxon>Mycobacteriaceae</taxon>
        <taxon>Mycolicibacillus</taxon>
    </lineage>
</organism>
<dbReference type="OrthoDB" id="4764227at2"/>
<keyword evidence="2" id="KW-1185">Reference proteome</keyword>
<sequence length="71" mass="8014">MFISEFQDIRSGRLFGRTAHCDRATAERYAAEKLIAMGESPEDVARTMELAGWTCADTRAHGYGVRIFEQD</sequence>
<gene>
    <name evidence="1" type="ORF">B8W67_16775</name>
</gene>
<proteinExistence type="predicted"/>
<dbReference type="EMBL" id="NCXO01000048">
    <property type="protein sequence ID" value="OSC30592.1"/>
    <property type="molecule type" value="Genomic_DNA"/>
</dbReference>
<name>A0A7I7SC96_9MYCO</name>
<evidence type="ECO:0000313" key="2">
    <source>
        <dbReference type="Proteomes" id="UP000193577"/>
    </source>
</evidence>
<dbReference type="Proteomes" id="UP000193577">
    <property type="component" value="Unassembled WGS sequence"/>
</dbReference>
<reference evidence="1 2" key="1">
    <citation type="submission" date="2017-04" db="EMBL/GenBank/DDBJ databases">
        <title>The new phylogeny of genus Mycobacterium.</title>
        <authorList>
            <person name="Tortoli E."/>
            <person name="Trovato A."/>
            <person name="Cirillo D.M."/>
        </authorList>
    </citation>
    <scope>NUCLEOTIDE SEQUENCE [LARGE SCALE GENOMIC DNA]</scope>
    <source>
        <strain evidence="1 2">KCTC 19819</strain>
    </source>
</reference>
<dbReference type="AlphaFoldDB" id="A0A7I7SC96"/>
<comment type="caution">
    <text evidence="1">The sequence shown here is derived from an EMBL/GenBank/DDBJ whole genome shotgun (WGS) entry which is preliminary data.</text>
</comment>
<dbReference type="RefSeq" id="WP_085305159.1">
    <property type="nucleotide sequence ID" value="NZ_AP022594.1"/>
</dbReference>